<evidence type="ECO:0000256" key="6">
    <source>
        <dbReference type="ARBA" id="ARBA00023136"/>
    </source>
</evidence>
<dbReference type="Proteomes" id="UP000198858">
    <property type="component" value="Chromosome I"/>
</dbReference>
<comment type="similarity">
    <text evidence="8">Belongs to the TonB-dependent receptor family.</text>
</comment>
<dbReference type="Pfam" id="PF13715">
    <property type="entry name" value="CarbopepD_reg_2"/>
    <property type="match status" value="1"/>
</dbReference>
<dbReference type="STRING" id="1250231.SAMN04488552_1767"/>
<keyword evidence="3 8" id="KW-1134">Transmembrane beta strand</keyword>
<dbReference type="NCBIfam" id="TIGR04057">
    <property type="entry name" value="SusC_RagA_signa"/>
    <property type="match status" value="1"/>
</dbReference>
<evidence type="ECO:0000313" key="12">
    <source>
        <dbReference type="Proteomes" id="UP000198858"/>
    </source>
</evidence>
<evidence type="ECO:0000256" key="7">
    <source>
        <dbReference type="ARBA" id="ARBA00023237"/>
    </source>
</evidence>
<dbReference type="InterPro" id="IPR012910">
    <property type="entry name" value="Plug_dom"/>
</dbReference>
<dbReference type="SUPFAM" id="SSF56935">
    <property type="entry name" value="Porins"/>
    <property type="match status" value="1"/>
</dbReference>
<reference evidence="11 12" key="1">
    <citation type="submission" date="2016-10" db="EMBL/GenBank/DDBJ databases">
        <authorList>
            <person name="Varghese N."/>
            <person name="Submissions S."/>
        </authorList>
    </citation>
    <scope>NUCLEOTIDE SEQUENCE [LARGE SCALE GENOMIC DNA]</scope>
    <source>
        <strain evidence="11 12">Mar_2010_102</strain>
    </source>
</reference>
<name>A0A1H1NKS4_9FLAO</name>
<dbReference type="AlphaFoldDB" id="A0A1H1NKS4"/>
<dbReference type="InterPro" id="IPR008969">
    <property type="entry name" value="CarboxyPept-like_regulatory"/>
</dbReference>
<keyword evidence="6 8" id="KW-0472">Membrane</keyword>
<organism evidence="11 12">
    <name type="scientific">Christiangramia echinicola</name>
    <dbReference type="NCBI Taxonomy" id="279359"/>
    <lineage>
        <taxon>Bacteria</taxon>
        <taxon>Pseudomonadati</taxon>
        <taxon>Bacteroidota</taxon>
        <taxon>Flavobacteriia</taxon>
        <taxon>Flavobacteriales</taxon>
        <taxon>Flavobacteriaceae</taxon>
        <taxon>Christiangramia</taxon>
    </lineage>
</organism>
<dbReference type="GO" id="GO:0044718">
    <property type="term" value="P:siderophore transmembrane transport"/>
    <property type="evidence" value="ECO:0007669"/>
    <property type="project" value="TreeGrafter"/>
</dbReference>
<keyword evidence="12" id="KW-1185">Reference proteome</keyword>
<dbReference type="EMBL" id="LT629745">
    <property type="protein sequence ID" value="SDR99592.1"/>
    <property type="molecule type" value="Genomic_DNA"/>
</dbReference>
<dbReference type="InterPro" id="IPR023997">
    <property type="entry name" value="TonB-dep_OMP_SusC/RagA_CS"/>
</dbReference>
<keyword evidence="5 9" id="KW-0732">Signal</keyword>
<dbReference type="PANTHER" id="PTHR30069:SF29">
    <property type="entry name" value="HEMOGLOBIN AND HEMOGLOBIN-HAPTOGLOBIN-BINDING PROTEIN 1-RELATED"/>
    <property type="match status" value="1"/>
</dbReference>
<dbReference type="InterPro" id="IPR037066">
    <property type="entry name" value="Plug_dom_sf"/>
</dbReference>
<keyword evidence="7 8" id="KW-0998">Cell outer membrane</keyword>
<sequence>MMNYFFQRPSILKKCITLTFFLVFGTMAIAQTNQYTFTGTITDNNSNIPISGVSVFIENSNRGASTDFDGNYRFKAELSPGTYNLVVNSVAHKSQKLSITLGDQTEITNDFTLVEDLLSLDEVVVTGNVVGINKRALGNNISSVNAENLSNTASVQVDQALQGKITGALVVQNSGDPAGGISVLLRGASSLGGNQPLYILDGVILNNDSNELIDIGGNSQNRLADINPEDIEKIEVIKGAAASAIYGSRANNGVVQIFTKQGKRGEAQFRFSTSVKVNELRKKIDYNTAPLAWVDPFDRNNLETRPVERFDLQDEFFDTGYGVENALSVSGGGENARYYVSGSFLDNEGIIKNTDFQRINFKTNVVLDAFDWLKVTGDFNYARSVSQDIPNGGINAAYGAITGFVFSENSIDPSPNESGVYPVTSLLVPRTNPAEAVERFDFGNKTNRFITSFKLDAEITDNLSASYILGLDYYNQSASAFIPVGNTSPNGSGFARRSDVNNFQYNSDLNLTYQANITDDLTSTTTLGGTYQFQEVERIGIQATGLVPVVETAGSGSILEQGETRVPFSLWGGFIQQAFGFKDKLYINGAIRTDGSSAFSKDERNQLYAKAGISYIISEEDFWQDGIGDVFNTLKLRAAWGQSGGLNALPAFSRFTNFSPSALNGQSSLIIGNQLGNVDAAPEKQTETEFGFDAGFFDGRIGVEFTYYQQEVTDLLLNRELAPTAGFGSRFESVGKLENKGLELLIRAIPVRTDDFTWNLTTTYTSNDNKVTNVAGQQFALAGSFSTNYVIEGESLGVFYRQFYNRDANGEIILDDNGYPTTGRTEDGSSSKVIGDPNPDWYGSLINEFKYKNFALRAQFDAVQGFDVFNWNRRLLDNVIFGGGSNVGEELLGNLPKGYGGAQAGIFEEFVEDGSFVKLRELSLSYTIAEPIKYIDEIKLSLVGRNLVSWDDYSGWDPEVNTGGQSNVRGFDFGAVPIPRTYQFGINLSF</sequence>
<dbReference type="Gene3D" id="2.60.40.1120">
    <property type="entry name" value="Carboxypeptidase-like, regulatory domain"/>
    <property type="match status" value="1"/>
</dbReference>
<gene>
    <name evidence="11" type="ORF">SAMN04488552_1767</name>
</gene>
<dbReference type="InterPro" id="IPR036942">
    <property type="entry name" value="Beta-barrel_TonB_sf"/>
</dbReference>
<evidence type="ECO:0000256" key="3">
    <source>
        <dbReference type="ARBA" id="ARBA00022452"/>
    </source>
</evidence>
<keyword evidence="2 8" id="KW-0813">Transport</keyword>
<dbReference type="InterPro" id="IPR039426">
    <property type="entry name" value="TonB-dep_rcpt-like"/>
</dbReference>
<feature type="domain" description="TonB-dependent receptor plug" evidence="10">
    <location>
        <begin position="134"/>
        <end position="254"/>
    </location>
</feature>
<dbReference type="SUPFAM" id="SSF49464">
    <property type="entry name" value="Carboxypeptidase regulatory domain-like"/>
    <property type="match status" value="1"/>
</dbReference>
<dbReference type="NCBIfam" id="TIGR04056">
    <property type="entry name" value="OMP_RagA_SusC"/>
    <property type="match status" value="1"/>
</dbReference>
<evidence type="ECO:0000259" key="10">
    <source>
        <dbReference type="Pfam" id="PF07715"/>
    </source>
</evidence>
<dbReference type="Pfam" id="PF07715">
    <property type="entry name" value="Plug"/>
    <property type="match status" value="1"/>
</dbReference>
<dbReference type="Gene3D" id="2.40.170.20">
    <property type="entry name" value="TonB-dependent receptor, beta-barrel domain"/>
    <property type="match status" value="1"/>
</dbReference>
<comment type="subcellular location">
    <subcellularLocation>
        <location evidence="1 8">Cell outer membrane</location>
        <topology evidence="1 8">Multi-pass membrane protein</topology>
    </subcellularLocation>
</comment>
<evidence type="ECO:0000256" key="9">
    <source>
        <dbReference type="SAM" id="SignalP"/>
    </source>
</evidence>
<keyword evidence="4 8" id="KW-0812">Transmembrane</keyword>
<accession>A0A1H1NKS4</accession>
<evidence type="ECO:0000256" key="8">
    <source>
        <dbReference type="PROSITE-ProRule" id="PRU01360"/>
    </source>
</evidence>
<feature type="chain" id="PRO_5009255635" evidence="9">
    <location>
        <begin position="31"/>
        <end position="990"/>
    </location>
</feature>
<evidence type="ECO:0000256" key="1">
    <source>
        <dbReference type="ARBA" id="ARBA00004571"/>
    </source>
</evidence>
<dbReference type="GO" id="GO:0015344">
    <property type="term" value="F:siderophore uptake transmembrane transporter activity"/>
    <property type="evidence" value="ECO:0007669"/>
    <property type="project" value="TreeGrafter"/>
</dbReference>
<evidence type="ECO:0000256" key="4">
    <source>
        <dbReference type="ARBA" id="ARBA00022692"/>
    </source>
</evidence>
<dbReference type="PANTHER" id="PTHR30069">
    <property type="entry name" value="TONB-DEPENDENT OUTER MEMBRANE RECEPTOR"/>
    <property type="match status" value="1"/>
</dbReference>
<evidence type="ECO:0000256" key="2">
    <source>
        <dbReference type="ARBA" id="ARBA00022448"/>
    </source>
</evidence>
<dbReference type="Gene3D" id="2.170.130.10">
    <property type="entry name" value="TonB-dependent receptor, plug domain"/>
    <property type="match status" value="1"/>
</dbReference>
<evidence type="ECO:0000256" key="5">
    <source>
        <dbReference type="ARBA" id="ARBA00022729"/>
    </source>
</evidence>
<proteinExistence type="inferred from homology"/>
<dbReference type="GO" id="GO:0009279">
    <property type="term" value="C:cell outer membrane"/>
    <property type="evidence" value="ECO:0007669"/>
    <property type="project" value="UniProtKB-SubCell"/>
</dbReference>
<evidence type="ECO:0000313" key="11">
    <source>
        <dbReference type="EMBL" id="SDR99592.1"/>
    </source>
</evidence>
<dbReference type="PROSITE" id="PS52016">
    <property type="entry name" value="TONB_DEPENDENT_REC_3"/>
    <property type="match status" value="1"/>
</dbReference>
<feature type="signal peptide" evidence="9">
    <location>
        <begin position="1"/>
        <end position="30"/>
    </location>
</feature>
<dbReference type="InterPro" id="IPR023996">
    <property type="entry name" value="TonB-dep_OMP_SusC/RagA"/>
</dbReference>
<protein>
    <submittedName>
        <fullName evidence="11">TonB-linked outer membrane protein, SusC/RagA family</fullName>
    </submittedName>
</protein>